<reference evidence="2 3" key="2">
    <citation type="submission" date="2007-04" db="EMBL/GenBank/DDBJ databases">
        <title>Draft genome sequence of Eubacterium ventriosum (ATCC 27560).</title>
        <authorList>
            <person name="Sudarsanam P."/>
            <person name="Ley R."/>
            <person name="Guruge J."/>
            <person name="Turnbaugh P.J."/>
            <person name="Mahowald M."/>
            <person name="Liep D."/>
            <person name="Gordon J."/>
        </authorList>
    </citation>
    <scope>NUCLEOTIDE SEQUENCE [LARGE SCALE GENOMIC DNA]</scope>
    <source>
        <strain evidence="2 3">ATCC 27560</strain>
    </source>
</reference>
<organism evidence="2 3">
    <name type="scientific">Eubacterium ventriosum ATCC 27560</name>
    <dbReference type="NCBI Taxonomy" id="411463"/>
    <lineage>
        <taxon>Bacteria</taxon>
        <taxon>Bacillati</taxon>
        <taxon>Bacillota</taxon>
        <taxon>Clostridia</taxon>
        <taxon>Eubacteriales</taxon>
        <taxon>Eubacteriaceae</taxon>
        <taxon>Eubacterium</taxon>
    </lineage>
</organism>
<evidence type="ECO:0000259" key="1">
    <source>
        <dbReference type="Pfam" id="PF13154"/>
    </source>
</evidence>
<evidence type="ECO:0000313" key="3">
    <source>
        <dbReference type="Proteomes" id="UP000006000"/>
    </source>
</evidence>
<dbReference type="SUPFAM" id="SSF56731">
    <property type="entry name" value="DNA primase core"/>
    <property type="match status" value="1"/>
</dbReference>
<gene>
    <name evidence="2" type="ORF">EUBVEN_00573</name>
</gene>
<proteinExistence type="predicted"/>
<dbReference type="Pfam" id="PF13154">
    <property type="entry name" value="DUF3991"/>
    <property type="match status" value="1"/>
</dbReference>
<dbReference type="AlphaFoldDB" id="A5Z4E8"/>
<dbReference type="HOGENOM" id="CLU_027621_2_0_9"/>
<name>A5Z4E8_9FIRM</name>
<evidence type="ECO:0000313" key="2">
    <source>
        <dbReference type="EMBL" id="EDM52191.1"/>
    </source>
</evidence>
<dbReference type="STRING" id="411463.EUBVEN_00573"/>
<dbReference type="eggNOG" id="COG0358">
    <property type="taxonomic scope" value="Bacteria"/>
</dbReference>
<dbReference type="EMBL" id="AAVL02000027">
    <property type="protein sequence ID" value="EDM52191.1"/>
    <property type="molecule type" value="Genomic_DNA"/>
</dbReference>
<sequence length="324" mass="37605">MQMNNRFTEEELDIAKSVDLCSVASFLGYTVKKIGKYYTLKEMDSIRIYNRTNWYRWSRQSEKGSNGGSQIDFLRVFAGMDVKEAVFWLLDFAGYKKTDDSERNNSLKHCVDKSSIDTEEKEFVLPKESDSFNYLYSYLQNKRMISRKCIDYFVSHKLIYESRDYHNIVFKGNDKNGATRFASMRGVFDKNGHAFKCDVKGNDKTYGFNVANDNSDELEVFEGAIDLLSYCDIYDDYETNKIALGMVADAPLETFLKEHPGIKFIRLCLDNDEPGRKASKALKDKYEKQGYEVSELPPPKDFKDYNDWIKAVKSKNIIPPKKCR</sequence>
<comment type="caution">
    <text evidence="2">The sequence shown here is derived from an EMBL/GenBank/DDBJ whole genome shotgun (WGS) entry which is preliminary data.</text>
</comment>
<dbReference type="Gene3D" id="3.40.1360.10">
    <property type="match status" value="1"/>
</dbReference>
<protein>
    <recommendedName>
        <fullName evidence="1">DUF3991 domain-containing protein</fullName>
    </recommendedName>
</protein>
<accession>A5Z4E8</accession>
<feature type="domain" description="DUF3991" evidence="1">
    <location>
        <begin position="137"/>
        <end position="209"/>
    </location>
</feature>
<dbReference type="Pfam" id="PF13155">
    <property type="entry name" value="Toprim_2"/>
    <property type="match status" value="1"/>
</dbReference>
<dbReference type="InterPro" id="IPR025054">
    <property type="entry name" value="DUF3991"/>
</dbReference>
<reference evidence="2 3" key="1">
    <citation type="submission" date="2007-03" db="EMBL/GenBank/DDBJ databases">
        <authorList>
            <person name="Fulton L."/>
            <person name="Clifton S."/>
            <person name="Fulton B."/>
            <person name="Xu J."/>
            <person name="Minx P."/>
            <person name="Pepin K.H."/>
            <person name="Johnson M."/>
            <person name="Thiruvilangam P."/>
            <person name="Bhonagiri V."/>
            <person name="Nash W.E."/>
            <person name="Mardis E.R."/>
            <person name="Wilson R.K."/>
        </authorList>
    </citation>
    <scope>NUCLEOTIDE SEQUENCE [LARGE SCALE GENOMIC DNA]</scope>
    <source>
        <strain evidence="2 3">ATCC 27560</strain>
    </source>
</reference>
<dbReference type="SUPFAM" id="SSF57783">
    <property type="entry name" value="Zinc beta-ribbon"/>
    <property type="match status" value="1"/>
</dbReference>
<dbReference type="Proteomes" id="UP000006000">
    <property type="component" value="Unassembled WGS sequence"/>
</dbReference>